<dbReference type="SUPFAM" id="SSF51905">
    <property type="entry name" value="FAD/NAD(P)-binding domain"/>
    <property type="match status" value="1"/>
</dbReference>
<protein>
    <recommendedName>
        <fullName evidence="9">3-oxosteroid 1-dehydrogenase</fullName>
        <ecNumber evidence="8">1.3.99.4</ecNumber>
    </recommendedName>
</protein>
<accession>A0A1G8D6Y6</accession>
<evidence type="ECO:0000256" key="8">
    <source>
        <dbReference type="ARBA" id="ARBA00066536"/>
    </source>
</evidence>
<dbReference type="InterPro" id="IPR003953">
    <property type="entry name" value="FAD-dep_OxRdtase_2_FAD-bd"/>
</dbReference>
<evidence type="ECO:0000256" key="9">
    <source>
        <dbReference type="ARBA" id="ARBA00069709"/>
    </source>
</evidence>
<dbReference type="Proteomes" id="UP000199623">
    <property type="component" value="Unassembled WGS sequence"/>
</dbReference>
<dbReference type="InterPro" id="IPR036188">
    <property type="entry name" value="FAD/NAD-bd_sf"/>
</dbReference>
<proteinExistence type="inferred from homology"/>
<organism evidence="11 12">
    <name type="scientific">Lentzea fradiae</name>
    <dbReference type="NCBI Taxonomy" id="200378"/>
    <lineage>
        <taxon>Bacteria</taxon>
        <taxon>Bacillati</taxon>
        <taxon>Actinomycetota</taxon>
        <taxon>Actinomycetes</taxon>
        <taxon>Pseudonocardiales</taxon>
        <taxon>Pseudonocardiaceae</taxon>
        <taxon>Lentzea</taxon>
    </lineage>
</organism>
<dbReference type="InterPro" id="IPR050315">
    <property type="entry name" value="FAD-oxidoreductase_2"/>
</dbReference>
<keyword evidence="12" id="KW-1185">Reference proteome</keyword>
<keyword evidence="5" id="KW-0443">Lipid metabolism</keyword>
<dbReference type="Pfam" id="PF00890">
    <property type="entry name" value="FAD_binding_2"/>
    <property type="match status" value="1"/>
</dbReference>
<comment type="cofactor">
    <cofactor evidence="1">
        <name>FAD</name>
        <dbReference type="ChEBI" id="CHEBI:57692"/>
    </cofactor>
</comment>
<reference evidence="12" key="1">
    <citation type="submission" date="2016-10" db="EMBL/GenBank/DDBJ databases">
        <authorList>
            <person name="Varghese N."/>
            <person name="Submissions S."/>
        </authorList>
    </citation>
    <scope>NUCLEOTIDE SEQUENCE [LARGE SCALE GENOMIC DNA]</scope>
    <source>
        <strain evidence="12">CGMCC 4.3506</strain>
    </source>
</reference>
<dbReference type="Gene3D" id="3.50.50.60">
    <property type="entry name" value="FAD/NAD(P)-binding domain"/>
    <property type="match status" value="2"/>
</dbReference>
<evidence type="ECO:0000256" key="1">
    <source>
        <dbReference type="ARBA" id="ARBA00001974"/>
    </source>
</evidence>
<evidence type="ECO:0000256" key="7">
    <source>
        <dbReference type="ARBA" id="ARBA00061147"/>
    </source>
</evidence>
<dbReference type="EMBL" id="FNCC01000026">
    <property type="protein sequence ID" value="SDH53303.1"/>
    <property type="molecule type" value="Genomic_DNA"/>
</dbReference>
<dbReference type="RefSeq" id="WP_090060040.1">
    <property type="nucleotide sequence ID" value="NZ_FNCC01000026.1"/>
</dbReference>
<dbReference type="EC" id="1.3.99.4" evidence="8"/>
<dbReference type="STRING" id="200378.SAMN05216553_12650"/>
<evidence type="ECO:0000256" key="6">
    <source>
        <dbReference type="ARBA" id="ARBA00051951"/>
    </source>
</evidence>
<dbReference type="GO" id="GO:0047571">
    <property type="term" value="F:3-oxosteroid 1-dehydrogenase activity"/>
    <property type="evidence" value="ECO:0007669"/>
    <property type="project" value="UniProtKB-EC"/>
</dbReference>
<dbReference type="InterPro" id="IPR027477">
    <property type="entry name" value="Succ_DH/fumarate_Rdtase_cat_sf"/>
</dbReference>
<dbReference type="GO" id="GO:0008202">
    <property type="term" value="P:steroid metabolic process"/>
    <property type="evidence" value="ECO:0007669"/>
    <property type="project" value="UniProtKB-KW"/>
</dbReference>
<comment type="similarity">
    <text evidence="7">Belongs to the FAD-dependent oxidoreductase 2 family. 3-oxosteroid dehydrogenase subfamily.</text>
</comment>
<evidence type="ECO:0000313" key="11">
    <source>
        <dbReference type="EMBL" id="SDH53303.1"/>
    </source>
</evidence>
<dbReference type="SUPFAM" id="SSF56425">
    <property type="entry name" value="Succinate dehydrogenase/fumarate reductase flavoprotein, catalytic domain"/>
    <property type="match status" value="1"/>
</dbReference>
<keyword evidence="2" id="KW-0285">Flavoprotein</keyword>
<evidence type="ECO:0000256" key="5">
    <source>
        <dbReference type="ARBA" id="ARBA00023221"/>
    </source>
</evidence>
<keyword evidence="3" id="KW-0274">FAD</keyword>
<comment type="catalytic activity">
    <reaction evidence="6">
        <text>a 3-oxosteroid + A = a 3-oxo-Delta(1)-steroid + AH2</text>
        <dbReference type="Rhea" id="RHEA:13329"/>
        <dbReference type="ChEBI" id="CHEBI:13193"/>
        <dbReference type="ChEBI" id="CHEBI:17499"/>
        <dbReference type="ChEBI" id="CHEBI:20156"/>
        <dbReference type="ChEBI" id="CHEBI:47788"/>
        <dbReference type="EC" id="1.3.99.4"/>
    </reaction>
</comment>
<dbReference type="PANTHER" id="PTHR43400:SF10">
    <property type="entry name" value="3-OXOSTEROID 1-DEHYDROGENASE"/>
    <property type="match status" value="1"/>
</dbReference>
<name>A0A1G8D6Y6_9PSEU</name>
<evidence type="ECO:0000313" key="12">
    <source>
        <dbReference type="Proteomes" id="UP000199623"/>
    </source>
</evidence>
<dbReference type="FunFam" id="3.50.50.60:FF:000208">
    <property type="entry name" value="3-ketosteroid dehydrogenase"/>
    <property type="match status" value="1"/>
</dbReference>
<sequence length="523" mass="56061">MYDVIVVGSGAAGMTAALCTAVRGLRTLVVEKAGRYGGSTARSGGGIWVPGNAVVAASGVPDSPERARTYLAHIAPDVPAELREAFLDAGPEMLAFVRKHTPLRFRWVTDYADYYPEAPGGQPRGRSVEPLPFNAKLLGDEIADLEPPYVPTPAGIVITQTDYRWLNLISRHPRGLLTAAKVFGRRFLPGRRLTMGQALTAGLRAGLKAAGVEVRLNTPMTDLHQENGRVAGIVADGRIISANHVVLASGGFEHNEQLRKQHQGIGTEWTVGARANTGDGIEAGVRAGGSVALMDEAWWGPSVPLPRGPFFLLAERSLPGCILVDKTGRRFVNEAAPYIDVVNAMTGETWLVFDHDYRGRYPFCGVPPRRALPRRWKDVVLTAPTIAELAQEADLPELIETVRRFNTLTVDGKDADFHRGDSAYDRYYGDPRNLPNPNLAPLTTGPFYAVKIVPGDLGTKGGLRTDTRARVLREDGTVIEGLYAAGNTSASVMGRSYAGAGATLGPAMTFGYLAGLDISGGTP</sequence>
<keyword evidence="4" id="KW-0560">Oxidoreductase</keyword>
<keyword evidence="5" id="KW-0753">Steroid metabolism</keyword>
<evidence type="ECO:0000256" key="4">
    <source>
        <dbReference type="ARBA" id="ARBA00023002"/>
    </source>
</evidence>
<dbReference type="OrthoDB" id="9813348at2"/>
<feature type="domain" description="FAD-dependent oxidoreductase 2 FAD-binding" evidence="10">
    <location>
        <begin position="3"/>
        <end position="504"/>
    </location>
</feature>
<dbReference type="AlphaFoldDB" id="A0A1G8D6Y6"/>
<evidence type="ECO:0000259" key="10">
    <source>
        <dbReference type="Pfam" id="PF00890"/>
    </source>
</evidence>
<dbReference type="PANTHER" id="PTHR43400">
    <property type="entry name" value="FUMARATE REDUCTASE"/>
    <property type="match status" value="1"/>
</dbReference>
<gene>
    <name evidence="11" type="ORF">SAMN05216553_12650</name>
</gene>
<evidence type="ECO:0000256" key="2">
    <source>
        <dbReference type="ARBA" id="ARBA00022630"/>
    </source>
</evidence>
<evidence type="ECO:0000256" key="3">
    <source>
        <dbReference type="ARBA" id="ARBA00022827"/>
    </source>
</evidence>
<dbReference type="PRINTS" id="PR00411">
    <property type="entry name" value="PNDRDTASEI"/>
</dbReference>